<evidence type="ECO:0000313" key="2">
    <source>
        <dbReference type="Proteomes" id="UP001230496"/>
    </source>
</evidence>
<reference evidence="1 2" key="1">
    <citation type="submission" date="2023-08" db="EMBL/GenBank/DDBJ databases">
        <title>Comparative genomics and taxonomic characterization of three novel marine species of genus Marivirga.</title>
        <authorList>
            <person name="Muhammad N."/>
            <person name="Kim S.-G."/>
        </authorList>
    </citation>
    <scope>NUCLEOTIDE SEQUENCE [LARGE SCALE GENOMIC DNA]</scope>
    <source>
        <strain evidence="1 2">BDSF4-3</strain>
    </source>
</reference>
<dbReference type="RefSeq" id="WP_308349569.1">
    <property type="nucleotide sequence ID" value="NZ_CP129971.1"/>
</dbReference>
<dbReference type="AlphaFoldDB" id="A0AA49GAZ6"/>
<evidence type="ECO:0000313" key="1">
    <source>
        <dbReference type="EMBL" id="WKK77530.1"/>
    </source>
</evidence>
<name>A0AA49GAZ6_9BACT</name>
<dbReference type="Proteomes" id="UP001230496">
    <property type="component" value="Chromosome"/>
</dbReference>
<dbReference type="KEGG" id="msaa:QYS49_10550"/>
<dbReference type="PROSITE" id="PS51257">
    <property type="entry name" value="PROKAR_LIPOPROTEIN"/>
    <property type="match status" value="1"/>
</dbReference>
<protein>
    <submittedName>
        <fullName evidence="1">Uncharacterized protein</fullName>
    </submittedName>
</protein>
<gene>
    <name evidence="1" type="ORF">QYS49_10550</name>
</gene>
<dbReference type="EMBL" id="CP129971">
    <property type="protein sequence ID" value="WKK77530.1"/>
    <property type="molecule type" value="Genomic_DNA"/>
</dbReference>
<keyword evidence="2" id="KW-1185">Reference proteome</keyword>
<organism evidence="1 2">
    <name type="scientific">Marivirga salinarum</name>
    <dbReference type="NCBI Taxonomy" id="3059078"/>
    <lineage>
        <taxon>Bacteria</taxon>
        <taxon>Pseudomonadati</taxon>
        <taxon>Bacteroidota</taxon>
        <taxon>Cytophagia</taxon>
        <taxon>Cytophagales</taxon>
        <taxon>Marivirgaceae</taxon>
        <taxon>Marivirga</taxon>
    </lineage>
</organism>
<sequence length="312" mass="34992">MKINNYLYGLFFIGITLLGCKENDVKIDNSNSNLEQYTPDQADWTTFDTKPFEGGTNTSHAPNGVGWLTAESWGEAEWDGTVYDPTTMSQDKFADCLCPSGDQIRGIREVFYKNNPFEDVNKPTKAEVDEWHRIAINHIRALVGYTSEDRQIKKDHCLFARALWGDQRKFTTIWDEKYPGENGTAYGPCQGSANAHCGASFIPDLEDQISYLPEGHDGCSTQAGAEGVFSGPKSNIPWSIKFSRAFCSTLRAEGFWGGHTGPWFHREKFGFSFWDNDPSNNNNNAILRAKWGGKLMPSLYCNPDDNNADCES</sequence>
<accession>A0AA49GAZ6</accession>
<proteinExistence type="predicted"/>